<dbReference type="InterPro" id="IPR038578">
    <property type="entry name" value="GT29-like_sf"/>
</dbReference>
<evidence type="ECO:0000256" key="6">
    <source>
        <dbReference type="ARBA" id="ARBA00022692"/>
    </source>
</evidence>
<keyword evidence="5" id="KW-0808">Transferase</keyword>
<proteinExistence type="inferred from homology"/>
<dbReference type="EC" id="2.4.3.2" evidence="13"/>
<dbReference type="Pfam" id="PF00777">
    <property type="entry name" value="Glyco_transf_29"/>
    <property type="match status" value="1"/>
</dbReference>
<comment type="catalytic activity">
    <reaction evidence="15">
        <text>a ganglioside GA1 (d18:1(4E)) + CMP-N-acetyl-beta-neuraminate = a ganglioside GM1b (d18:1(4E)) + CMP + H(+)</text>
        <dbReference type="Rhea" id="RHEA:47560"/>
        <dbReference type="ChEBI" id="CHEBI:15378"/>
        <dbReference type="ChEBI" id="CHEBI:27938"/>
        <dbReference type="ChEBI" id="CHEBI:57812"/>
        <dbReference type="ChEBI" id="CHEBI:60377"/>
        <dbReference type="ChEBI" id="CHEBI:78568"/>
    </reaction>
    <physiologicalReaction direction="left-to-right" evidence="15">
        <dbReference type="Rhea" id="RHEA:47561"/>
    </physiologicalReaction>
</comment>
<comment type="catalytic activity">
    <reaction evidence="16">
        <text>a ganglioside GM1 (d18:1(4E)) + CMP-N-acetyl-beta-neuraminate = a ganglioside GD1a (d18:1(4E)) + CMP + H(+)</text>
        <dbReference type="Rhea" id="RHEA:18021"/>
        <dbReference type="ChEBI" id="CHEBI:15378"/>
        <dbReference type="ChEBI" id="CHEBI:57812"/>
        <dbReference type="ChEBI" id="CHEBI:60377"/>
        <dbReference type="ChEBI" id="CHEBI:77709"/>
        <dbReference type="ChEBI" id="CHEBI:78445"/>
        <dbReference type="EC" id="2.4.3.2"/>
    </reaction>
    <physiologicalReaction direction="left-to-right" evidence="16">
        <dbReference type="Rhea" id="RHEA:18022"/>
    </physiologicalReaction>
</comment>
<evidence type="ECO:0000256" key="16">
    <source>
        <dbReference type="ARBA" id="ARBA00043773"/>
    </source>
</evidence>
<evidence type="ECO:0000313" key="20">
    <source>
        <dbReference type="Ensembl" id="ENSPSMP00000003464.1"/>
    </source>
</evidence>
<accession>A0A8C8YJN2</accession>
<keyword evidence="6" id="KW-0812">Transmembrane</keyword>
<dbReference type="PANTHER" id="PTHR46032">
    <property type="entry name" value="ALPHA-2,3-SIALYLTRANSFERASE ST3GAL I ISOFORM X1"/>
    <property type="match status" value="1"/>
</dbReference>
<dbReference type="InterPro" id="IPR051757">
    <property type="entry name" value="Beta-gal_alpha2-3_sialyltrans"/>
</dbReference>
<evidence type="ECO:0000256" key="5">
    <source>
        <dbReference type="ARBA" id="ARBA00022679"/>
    </source>
</evidence>
<dbReference type="GO" id="GO:0047288">
    <property type="term" value="F:beta-D-galactosyl-(1-&gt;3)-N-acetyl-beta-D-galactosaminide alpha-2,3- sialyltransferase"/>
    <property type="evidence" value="ECO:0007669"/>
    <property type="project" value="UniProtKB-EC"/>
</dbReference>
<evidence type="ECO:0000256" key="19">
    <source>
        <dbReference type="SAM" id="SignalP"/>
    </source>
</evidence>
<evidence type="ECO:0000256" key="1">
    <source>
        <dbReference type="ARBA" id="ARBA00004323"/>
    </source>
</evidence>
<evidence type="ECO:0000256" key="4">
    <source>
        <dbReference type="ARBA" id="ARBA00022676"/>
    </source>
</evidence>
<comment type="catalytic activity">
    <reaction evidence="17">
        <text>a ganglioside GA1 + CMP-N-acetyl-beta-neuraminate = a ganglioside GM1b + CMP + H(+)</text>
        <dbReference type="Rhea" id="RHEA:48244"/>
        <dbReference type="ChEBI" id="CHEBI:15378"/>
        <dbReference type="ChEBI" id="CHEBI:57812"/>
        <dbReference type="ChEBI" id="CHEBI:60377"/>
        <dbReference type="ChEBI" id="CHEBI:88069"/>
        <dbReference type="ChEBI" id="CHEBI:90151"/>
    </reaction>
    <physiologicalReaction direction="left-to-right" evidence="17">
        <dbReference type="Rhea" id="RHEA:48245"/>
    </physiologicalReaction>
</comment>
<evidence type="ECO:0000256" key="12">
    <source>
        <dbReference type="ARBA" id="ARBA00036292"/>
    </source>
</evidence>
<reference evidence="20" key="2">
    <citation type="submission" date="2025-09" db="UniProtKB">
        <authorList>
            <consortium name="Ensembl"/>
        </authorList>
    </citation>
    <scope>IDENTIFICATION</scope>
</reference>
<keyword evidence="21" id="KW-1185">Reference proteome</keyword>
<comment type="similarity">
    <text evidence="3">Belongs to the glycosyltransferase 29 family.</text>
</comment>
<comment type="subcellular location">
    <subcellularLocation>
        <location evidence="1">Golgi apparatus membrane</location>
        <topology evidence="1">Single-pass type II membrane protein</topology>
    </subcellularLocation>
</comment>
<dbReference type="Proteomes" id="UP000694414">
    <property type="component" value="Unplaced"/>
</dbReference>
<keyword evidence="19" id="KW-0732">Signal</keyword>
<name>A0A8C8YJN2_PROSS</name>
<evidence type="ECO:0000313" key="21">
    <source>
        <dbReference type="Proteomes" id="UP000694414"/>
    </source>
</evidence>
<comment type="catalytic activity">
    <reaction evidence="18">
        <text>ganglioside GM1 (d18:1(4E)/18:0) + CMP-N-acetyl-beta-neuraminate = ganglioside GD1a (18:1(4E)/18:0) + CMP + H(+)</text>
        <dbReference type="Rhea" id="RHEA:48248"/>
        <dbReference type="ChEBI" id="CHEBI:15378"/>
        <dbReference type="ChEBI" id="CHEBI:57812"/>
        <dbReference type="ChEBI" id="CHEBI:60377"/>
        <dbReference type="ChEBI" id="CHEBI:73110"/>
        <dbReference type="ChEBI" id="CHEBI:90153"/>
    </reaction>
    <physiologicalReaction direction="left-to-right" evidence="18">
        <dbReference type="Rhea" id="RHEA:48249"/>
    </physiologicalReaction>
</comment>
<evidence type="ECO:0000256" key="2">
    <source>
        <dbReference type="ARBA" id="ARBA00004934"/>
    </source>
</evidence>
<dbReference type="PANTHER" id="PTHR46032:SF7">
    <property type="entry name" value="RIKEN CDNA 6430550D23 GENE"/>
    <property type="match status" value="1"/>
</dbReference>
<evidence type="ECO:0000256" key="7">
    <source>
        <dbReference type="ARBA" id="ARBA00022968"/>
    </source>
</evidence>
<comment type="pathway">
    <text evidence="2">Glycolipid biosynthesis.</text>
</comment>
<protein>
    <recommendedName>
        <fullName evidence="13">beta-D-galactosyl-(1-&gt;3)-N-acetyl-beta-D-galactosaminide alpha-2,3-sialyltransferase</fullName>
        <ecNumber evidence="13">2.4.3.2</ecNumber>
    </recommendedName>
    <alternativeName>
        <fullName evidence="14">Monosialoganglioside sialyltransferase</fullName>
    </alternativeName>
</protein>
<evidence type="ECO:0000256" key="17">
    <source>
        <dbReference type="ARBA" id="ARBA00043816"/>
    </source>
</evidence>
<evidence type="ECO:0000256" key="9">
    <source>
        <dbReference type="ARBA" id="ARBA00023034"/>
    </source>
</evidence>
<keyword evidence="9" id="KW-0333">Golgi apparatus</keyword>
<dbReference type="InterPro" id="IPR001675">
    <property type="entry name" value="Glyco_trans_29"/>
</dbReference>
<evidence type="ECO:0000256" key="15">
    <source>
        <dbReference type="ARBA" id="ARBA00043673"/>
    </source>
</evidence>
<gene>
    <name evidence="20" type="primary">C20orf173</name>
</gene>
<evidence type="ECO:0000256" key="13">
    <source>
        <dbReference type="ARBA" id="ARBA00039106"/>
    </source>
</evidence>
<dbReference type="GO" id="GO:0003836">
    <property type="term" value="F:beta-galactoside (CMP) alpha-2,3-sialyltransferase activity"/>
    <property type="evidence" value="ECO:0007669"/>
    <property type="project" value="UniProtKB-EC"/>
</dbReference>
<reference evidence="20" key="1">
    <citation type="submission" date="2025-08" db="UniProtKB">
        <authorList>
            <consortium name="Ensembl"/>
        </authorList>
    </citation>
    <scope>IDENTIFICATION</scope>
</reference>
<sequence length="201" mass="22713">MKRWQIFVLWVFWVLILWLMAPCLDLTPESVFQEEQTYLVPWSCTCPWFKSRKYGCLSETLNCSSCHHTAGGCHWFDARCEKTKGYPMRTKESMASDSVLWWLGMNSGSELGKVWTTLFKVIPRLSESHFDFSCGACAVLGSPQILPGSGLGSNMDLHPMAFRNASDQGSWRQLLLLLQLPKLARTSDALSDKISEDAPVP</sequence>
<evidence type="ECO:0000256" key="10">
    <source>
        <dbReference type="ARBA" id="ARBA00023136"/>
    </source>
</evidence>
<keyword evidence="4" id="KW-0328">Glycosyltransferase</keyword>
<evidence type="ECO:0000256" key="11">
    <source>
        <dbReference type="ARBA" id="ARBA00023180"/>
    </source>
</evidence>
<evidence type="ECO:0000256" key="3">
    <source>
        <dbReference type="ARBA" id="ARBA00006003"/>
    </source>
</evidence>
<evidence type="ECO:0000256" key="14">
    <source>
        <dbReference type="ARBA" id="ARBA00042990"/>
    </source>
</evidence>
<feature type="signal peptide" evidence="19">
    <location>
        <begin position="1"/>
        <end position="25"/>
    </location>
</feature>
<dbReference type="Gene3D" id="3.90.1480.20">
    <property type="entry name" value="Glycosyl transferase family 29"/>
    <property type="match status" value="1"/>
</dbReference>
<dbReference type="GeneTree" id="ENSGT00510000049503"/>
<dbReference type="GO" id="GO:0097503">
    <property type="term" value="P:sialylation"/>
    <property type="evidence" value="ECO:0007669"/>
    <property type="project" value="TreeGrafter"/>
</dbReference>
<dbReference type="GO" id="GO:0000139">
    <property type="term" value="C:Golgi membrane"/>
    <property type="evidence" value="ECO:0007669"/>
    <property type="project" value="UniProtKB-SubCell"/>
</dbReference>
<dbReference type="AlphaFoldDB" id="A0A8C8YJN2"/>
<organism evidence="20 21">
    <name type="scientific">Prolemur simus</name>
    <name type="common">Greater bamboo lemur</name>
    <name type="synonym">Hapalemur simus</name>
    <dbReference type="NCBI Taxonomy" id="1328070"/>
    <lineage>
        <taxon>Eukaryota</taxon>
        <taxon>Metazoa</taxon>
        <taxon>Chordata</taxon>
        <taxon>Craniata</taxon>
        <taxon>Vertebrata</taxon>
        <taxon>Euteleostomi</taxon>
        <taxon>Mammalia</taxon>
        <taxon>Eutheria</taxon>
        <taxon>Euarchontoglires</taxon>
        <taxon>Primates</taxon>
        <taxon>Strepsirrhini</taxon>
        <taxon>Lemuriformes</taxon>
        <taxon>Lemuridae</taxon>
        <taxon>Prolemur</taxon>
    </lineage>
</organism>
<keyword evidence="8" id="KW-1133">Transmembrane helix</keyword>
<keyword evidence="10" id="KW-0472">Membrane</keyword>
<dbReference type="Ensembl" id="ENSPSMT00000004221.1">
    <property type="protein sequence ID" value="ENSPSMP00000003464.1"/>
    <property type="gene ID" value="ENSPSMG00000002844.1"/>
</dbReference>
<feature type="chain" id="PRO_5034670049" description="beta-D-galactosyl-(1-&gt;3)-N-acetyl-beta-D-galactosaminide alpha-2,3-sialyltransferase" evidence="19">
    <location>
        <begin position="26"/>
        <end position="201"/>
    </location>
</feature>
<evidence type="ECO:0000256" key="8">
    <source>
        <dbReference type="ARBA" id="ARBA00022989"/>
    </source>
</evidence>
<comment type="catalytic activity">
    <reaction evidence="12">
        <text>a beta-D-galactosyl-(1-&gt;3)-N-acetyl-alpha-D-galactosaminyl derivative + CMP-N-acetyl-beta-neuraminate = an N-acetyl-alpha-neuraminyl-(2-&gt;3)-beta-D-galactosyl-(1-&gt;3)-N-acetyl-alpha-D-galactosaminyl derivative + CMP + H(+)</text>
        <dbReference type="Rhea" id="RHEA:21616"/>
        <dbReference type="ChEBI" id="CHEBI:15378"/>
        <dbReference type="ChEBI" id="CHEBI:57812"/>
        <dbReference type="ChEBI" id="CHEBI:60377"/>
        <dbReference type="ChEBI" id="CHEBI:133470"/>
        <dbReference type="ChEBI" id="CHEBI:139596"/>
        <dbReference type="EC" id="2.4.3.4"/>
    </reaction>
    <physiologicalReaction direction="left-to-right" evidence="12">
        <dbReference type="Rhea" id="RHEA:21617"/>
    </physiologicalReaction>
</comment>
<keyword evidence="7" id="KW-0735">Signal-anchor</keyword>
<evidence type="ECO:0000256" key="18">
    <source>
        <dbReference type="ARBA" id="ARBA00047509"/>
    </source>
</evidence>
<keyword evidence="11" id="KW-0325">Glycoprotein</keyword>